<evidence type="ECO:0000313" key="3">
    <source>
        <dbReference type="EMBL" id="KNE21680.1"/>
    </source>
</evidence>
<dbReference type="InterPro" id="IPR005182">
    <property type="entry name" value="YdbS-like_PH"/>
</dbReference>
<accession>A0A0L0QSJ0</accession>
<dbReference type="PANTHER" id="PTHR34473">
    <property type="entry name" value="UPF0699 TRANSMEMBRANE PROTEIN YDBS"/>
    <property type="match status" value="1"/>
</dbReference>
<keyword evidence="1" id="KW-0812">Transmembrane</keyword>
<keyword evidence="4" id="KW-1185">Reference proteome</keyword>
<sequence>MRQPPKQEIDKDAIKVWKITAAIYNGILCLLAIGAFIISIIFEWPLWYSIAAIVISVILAYVFIFILPKLRWRRWRYELFEQEIYIQYGILIMSRTLIPMVRVQHVDTKQGPLLKRYDLATVTISTAATTHEIPALNEADASLLRDRISELARVDEEDV</sequence>
<evidence type="ECO:0000313" key="4">
    <source>
        <dbReference type="Proteomes" id="UP000036780"/>
    </source>
</evidence>
<protein>
    <submittedName>
        <fullName evidence="3">Membrane protein</fullName>
    </submittedName>
</protein>
<feature type="transmembrane region" description="Helical" evidence="1">
    <location>
        <begin position="47"/>
        <end position="67"/>
    </location>
</feature>
<dbReference type="GeneID" id="66872528"/>
<gene>
    <name evidence="3" type="ORF">AFK71_08595</name>
</gene>
<evidence type="ECO:0000259" key="2">
    <source>
        <dbReference type="Pfam" id="PF03703"/>
    </source>
</evidence>
<organism evidence="3 4">
    <name type="scientific">Virgibacillus pantothenticus</name>
    <dbReference type="NCBI Taxonomy" id="1473"/>
    <lineage>
        <taxon>Bacteria</taxon>
        <taxon>Bacillati</taxon>
        <taxon>Bacillota</taxon>
        <taxon>Bacilli</taxon>
        <taxon>Bacillales</taxon>
        <taxon>Bacillaceae</taxon>
        <taxon>Virgibacillus</taxon>
    </lineage>
</organism>
<reference evidence="4" key="1">
    <citation type="submission" date="2015-07" db="EMBL/GenBank/DDBJ databases">
        <title>Fjat-10053 dsm26.</title>
        <authorList>
            <person name="Liu B."/>
            <person name="Wang J."/>
            <person name="Zhu Y."/>
            <person name="Liu G."/>
            <person name="Chen Q."/>
            <person name="Chen Z."/>
            <person name="Lan J."/>
            <person name="Che J."/>
            <person name="Ge C."/>
            <person name="Shi H."/>
            <person name="Pan Z."/>
            <person name="Liu X."/>
        </authorList>
    </citation>
    <scope>NUCLEOTIDE SEQUENCE [LARGE SCALE GENOMIC DNA]</scope>
    <source>
        <strain evidence="4">DSM 26</strain>
    </source>
</reference>
<dbReference type="PATRIC" id="fig|1473.5.peg.4786"/>
<keyword evidence="1" id="KW-0472">Membrane</keyword>
<dbReference type="OrthoDB" id="1750577at2"/>
<dbReference type="Proteomes" id="UP000036780">
    <property type="component" value="Unassembled WGS sequence"/>
</dbReference>
<dbReference type="RefSeq" id="WP_050351124.1">
    <property type="nucleotide sequence ID" value="NZ_CP073011.1"/>
</dbReference>
<dbReference type="Pfam" id="PF03703">
    <property type="entry name" value="bPH_2"/>
    <property type="match status" value="1"/>
</dbReference>
<feature type="transmembrane region" description="Helical" evidence="1">
    <location>
        <begin position="21"/>
        <end position="41"/>
    </location>
</feature>
<dbReference type="AlphaFoldDB" id="A0A0L0QSJ0"/>
<name>A0A0L0QSJ0_VIRPA</name>
<dbReference type="EMBL" id="LGTO01000005">
    <property type="protein sequence ID" value="KNE21680.1"/>
    <property type="molecule type" value="Genomic_DNA"/>
</dbReference>
<dbReference type="PANTHER" id="PTHR34473:SF2">
    <property type="entry name" value="UPF0699 TRANSMEMBRANE PROTEIN YDBT"/>
    <property type="match status" value="1"/>
</dbReference>
<feature type="domain" description="YdbS-like PH" evidence="2">
    <location>
        <begin position="72"/>
        <end position="148"/>
    </location>
</feature>
<proteinExistence type="predicted"/>
<keyword evidence="1" id="KW-1133">Transmembrane helix</keyword>
<evidence type="ECO:0000256" key="1">
    <source>
        <dbReference type="SAM" id="Phobius"/>
    </source>
</evidence>
<comment type="caution">
    <text evidence="3">The sequence shown here is derived from an EMBL/GenBank/DDBJ whole genome shotgun (WGS) entry which is preliminary data.</text>
</comment>